<evidence type="ECO:0000313" key="2">
    <source>
        <dbReference type="EMBL" id="RYR39132.1"/>
    </source>
</evidence>
<proteinExistence type="predicted"/>
<gene>
    <name evidence="2" type="ORF">Ahy_A09g044582</name>
</gene>
<dbReference type="Proteomes" id="UP000289738">
    <property type="component" value="Chromosome A09"/>
</dbReference>
<dbReference type="EMBL" id="SDMP01000009">
    <property type="protein sequence ID" value="RYR39132.1"/>
    <property type="molecule type" value="Genomic_DNA"/>
</dbReference>
<reference evidence="2 3" key="1">
    <citation type="submission" date="2019-01" db="EMBL/GenBank/DDBJ databases">
        <title>Sequencing of cultivated peanut Arachis hypogaea provides insights into genome evolution and oil improvement.</title>
        <authorList>
            <person name="Chen X."/>
        </authorList>
    </citation>
    <scope>NUCLEOTIDE SEQUENCE [LARGE SCALE GENOMIC DNA]</scope>
    <source>
        <strain evidence="3">cv. Fuhuasheng</strain>
        <tissue evidence="2">Leaves</tissue>
    </source>
</reference>
<dbReference type="Pfam" id="PF10536">
    <property type="entry name" value="PMD"/>
    <property type="match status" value="1"/>
</dbReference>
<protein>
    <recommendedName>
        <fullName evidence="1">Aminotransferase-like plant mobile domain-containing protein</fullName>
    </recommendedName>
</protein>
<name>A0A445BKD7_ARAHY</name>
<organism evidence="2 3">
    <name type="scientific">Arachis hypogaea</name>
    <name type="common">Peanut</name>
    <dbReference type="NCBI Taxonomy" id="3818"/>
    <lineage>
        <taxon>Eukaryota</taxon>
        <taxon>Viridiplantae</taxon>
        <taxon>Streptophyta</taxon>
        <taxon>Embryophyta</taxon>
        <taxon>Tracheophyta</taxon>
        <taxon>Spermatophyta</taxon>
        <taxon>Magnoliopsida</taxon>
        <taxon>eudicotyledons</taxon>
        <taxon>Gunneridae</taxon>
        <taxon>Pentapetalae</taxon>
        <taxon>rosids</taxon>
        <taxon>fabids</taxon>
        <taxon>Fabales</taxon>
        <taxon>Fabaceae</taxon>
        <taxon>Papilionoideae</taxon>
        <taxon>50 kb inversion clade</taxon>
        <taxon>dalbergioids sensu lato</taxon>
        <taxon>Dalbergieae</taxon>
        <taxon>Pterocarpus clade</taxon>
        <taxon>Arachis</taxon>
    </lineage>
</organism>
<keyword evidence="3" id="KW-1185">Reference proteome</keyword>
<sequence>MAYRLRLLLPRQVSHMLPLLDAIVSYLKEAGFSDMVPLRDFVFDNSLITIFMERWRPANHMFYLSWGEVTITLQDMAYHLGLRAHGDPVGGASVTSSSGTAQRHGRWWSDCLVPGL</sequence>
<dbReference type="AlphaFoldDB" id="A0A445BKD7"/>
<evidence type="ECO:0000313" key="3">
    <source>
        <dbReference type="Proteomes" id="UP000289738"/>
    </source>
</evidence>
<dbReference type="PANTHER" id="PTHR46033:SF8">
    <property type="entry name" value="PROTEIN MAINTENANCE OF MERISTEMS-LIKE"/>
    <property type="match status" value="1"/>
</dbReference>
<comment type="caution">
    <text evidence="2">The sequence shown here is derived from an EMBL/GenBank/DDBJ whole genome shotgun (WGS) entry which is preliminary data.</text>
</comment>
<dbReference type="PANTHER" id="PTHR46033">
    <property type="entry name" value="PROTEIN MAIN-LIKE 2"/>
    <property type="match status" value="1"/>
</dbReference>
<accession>A0A445BKD7</accession>
<dbReference type="InterPro" id="IPR044824">
    <property type="entry name" value="MAIN-like"/>
</dbReference>
<evidence type="ECO:0000259" key="1">
    <source>
        <dbReference type="Pfam" id="PF10536"/>
    </source>
</evidence>
<dbReference type="InterPro" id="IPR019557">
    <property type="entry name" value="AminoTfrase-like_pln_mobile"/>
</dbReference>
<dbReference type="GO" id="GO:0010073">
    <property type="term" value="P:meristem maintenance"/>
    <property type="evidence" value="ECO:0007669"/>
    <property type="project" value="InterPro"/>
</dbReference>
<feature type="domain" description="Aminotransferase-like plant mobile" evidence="1">
    <location>
        <begin position="35"/>
        <end position="97"/>
    </location>
</feature>